<dbReference type="Pfam" id="PF11748">
    <property type="entry name" value="DUF3306"/>
    <property type="match status" value="1"/>
</dbReference>
<name>A0A1H5W339_9RHOO</name>
<organism evidence="2 3">
    <name type="scientific">Thauera chlorobenzoica</name>
    <dbReference type="NCBI Taxonomy" id="96773"/>
    <lineage>
        <taxon>Bacteria</taxon>
        <taxon>Pseudomonadati</taxon>
        <taxon>Pseudomonadota</taxon>
        <taxon>Betaproteobacteria</taxon>
        <taxon>Rhodocyclales</taxon>
        <taxon>Zoogloeaceae</taxon>
        <taxon>Thauera</taxon>
    </lineage>
</organism>
<dbReference type="STRING" id="96773.Tchl_0483"/>
<gene>
    <name evidence="2" type="ORF">Tchl_0483</name>
</gene>
<keyword evidence="3" id="KW-1185">Reference proteome</keyword>
<protein>
    <submittedName>
        <fullName evidence="2">Uncharacterized protein</fullName>
    </submittedName>
</protein>
<dbReference type="AlphaFoldDB" id="A0A1H5W339"/>
<feature type="compositionally biased region" description="Low complexity" evidence="1">
    <location>
        <begin position="181"/>
        <end position="192"/>
    </location>
</feature>
<accession>A0A1H5W339</accession>
<dbReference type="RefSeq" id="WP_075146983.1">
    <property type="nucleotide sequence ID" value="NZ_CP018839.1"/>
</dbReference>
<reference evidence="2 3" key="1">
    <citation type="submission" date="2016-12" db="EMBL/GenBank/DDBJ databases">
        <title>Complete genome sequence of Thauera chlorobenzoica, a Betaproteobacterium degrading haloaromatics anaerobically to CO2 and halides.</title>
        <authorList>
            <person name="Goris T."/>
            <person name="Mergelsberg M."/>
            <person name="Boll M."/>
        </authorList>
    </citation>
    <scope>NUCLEOTIDE SEQUENCE [LARGE SCALE GENOMIC DNA]</scope>
    <source>
        <strain evidence="2 3">3CB1</strain>
    </source>
</reference>
<dbReference type="Proteomes" id="UP000185739">
    <property type="component" value="Chromosome"/>
</dbReference>
<dbReference type="InterPro" id="IPR021735">
    <property type="entry name" value="DUF3306"/>
</dbReference>
<evidence type="ECO:0000313" key="2">
    <source>
        <dbReference type="EMBL" id="APR03354.1"/>
    </source>
</evidence>
<dbReference type="KEGG" id="tcl:Tchl_0483"/>
<sequence length="216" mass="21768">MSAGGFLSRWSRRKLAAVAAGASSDAPPGAAAAAPPAAAAECAADAGACVADCAGGAPADERADNPLPPLEELSLASDFSAFLKEEVGEALRRQALRKLFSDPHFNRMDGLDIYIGDYSQPDPIAPEAMAKLRHAREWLRANEAPAIALQGASPARAQPVLPGDEHAAAALASPGAEREAGAAADAAAPQPDGEGEGSTAPPFPAGDAFRAGQNGP</sequence>
<evidence type="ECO:0000256" key="1">
    <source>
        <dbReference type="SAM" id="MobiDB-lite"/>
    </source>
</evidence>
<dbReference type="EMBL" id="CP018839">
    <property type="protein sequence ID" value="APR03354.1"/>
    <property type="molecule type" value="Genomic_DNA"/>
</dbReference>
<dbReference type="OrthoDB" id="8776025at2"/>
<evidence type="ECO:0000313" key="3">
    <source>
        <dbReference type="Proteomes" id="UP000185739"/>
    </source>
</evidence>
<proteinExistence type="predicted"/>
<feature type="region of interest" description="Disordered" evidence="1">
    <location>
        <begin position="156"/>
        <end position="216"/>
    </location>
</feature>